<comment type="caution">
    <text evidence="1">The sequence shown here is derived from an EMBL/GenBank/DDBJ whole genome shotgun (WGS) entry which is preliminary data.</text>
</comment>
<dbReference type="RefSeq" id="WP_346013621.1">
    <property type="nucleotide sequence ID" value="NZ_JAQYXP010000005.1"/>
</dbReference>
<sequence length="97" mass="10900">MAEHWPKKPMMKPPHNVETLVVLQPIGVDTDSDDRHGLLVMANGLLVGVLVRLDTPDHQQLRGWFLEAGFGRLAGLRAPTFGTPEAAARWLRQRLKR</sequence>
<gene>
    <name evidence="1" type="ORF">PUR29_33415</name>
</gene>
<protein>
    <submittedName>
        <fullName evidence="1">Uncharacterized protein</fullName>
    </submittedName>
</protein>
<organism evidence="1 2">
    <name type="scientific">Methylobacterium ajmalii</name>
    <dbReference type="NCBI Taxonomy" id="2738439"/>
    <lineage>
        <taxon>Bacteria</taxon>
        <taxon>Pseudomonadati</taxon>
        <taxon>Pseudomonadota</taxon>
        <taxon>Alphaproteobacteria</taxon>
        <taxon>Hyphomicrobiales</taxon>
        <taxon>Methylobacteriaceae</taxon>
        <taxon>Methylobacterium</taxon>
    </lineage>
</organism>
<evidence type="ECO:0000313" key="2">
    <source>
        <dbReference type="Proteomes" id="UP001407347"/>
    </source>
</evidence>
<keyword evidence="2" id="KW-1185">Reference proteome</keyword>
<name>A0ABV0A6B4_9HYPH</name>
<dbReference type="EMBL" id="JAQYXP010000005">
    <property type="protein sequence ID" value="MEN3238344.1"/>
    <property type="molecule type" value="Genomic_DNA"/>
</dbReference>
<reference evidence="1 2" key="1">
    <citation type="journal article" date="2023" name="PLoS ONE">
        <title>Complete genome assembly of Hawai'i environmental nontuberculous mycobacteria reveals unexpected co-isolation with methylobacteria.</title>
        <authorList>
            <person name="Hendrix J."/>
            <person name="Epperson L.E."/>
            <person name="Tong E.I."/>
            <person name="Chan Y.L."/>
            <person name="Hasan N.A."/>
            <person name="Dawrs S.N."/>
            <person name="Norton G.J."/>
            <person name="Virdi R."/>
            <person name="Crooks J.L."/>
            <person name="Chan E.D."/>
            <person name="Honda J.R."/>
            <person name="Strong M."/>
        </authorList>
    </citation>
    <scope>NUCLEOTIDE SEQUENCE [LARGE SCALE GENOMIC DNA]</scope>
    <source>
        <strain evidence="1 2">NJH_HI04-1</strain>
    </source>
</reference>
<proteinExistence type="predicted"/>
<accession>A0ABV0A6B4</accession>
<evidence type="ECO:0000313" key="1">
    <source>
        <dbReference type="EMBL" id="MEN3238344.1"/>
    </source>
</evidence>
<dbReference type="Proteomes" id="UP001407347">
    <property type="component" value="Unassembled WGS sequence"/>
</dbReference>